<evidence type="ECO:0000313" key="2">
    <source>
        <dbReference type="Proteomes" id="UP000244406"/>
    </source>
</evidence>
<organism evidence="1 2">
    <name type="scientific">Candidozyma duobushaemuli</name>
    <dbReference type="NCBI Taxonomy" id="1231522"/>
    <lineage>
        <taxon>Eukaryota</taxon>
        <taxon>Fungi</taxon>
        <taxon>Dikarya</taxon>
        <taxon>Ascomycota</taxon>
        <taxon>Saccharomycotina</taxon>
        <taxon>Pichiomycetes</taxon>
        <taxon>Metschnikowiaceae</taxon>
        <taxon>Candidozyma</taxon>
    </lineage>
</organism>
<dbReference type="PANTHER" id="PTHR13298:SF11">
    <property type="entry name" value="RAPAMYCIN-INSENSITIVE COMPANION OF MTOR"/>
    <property type="match status" value="1"/>
</dbReference>
<dbReference type="AlphaFoldDB" id="A0A2V1A9W0"/>
<dbReference type="GO" id="GO:0031932">
    <property type="term" value="C:TORC2 complex"/>
    <property type="evidence" value="ECO:0007669"/>
    <property type="project" value="InterPro"/>
</dbReference>
<name>A0A2V1A9W0_9ASCO</name>
<dbReference type="RefSeq" id="XP_025336107.1">
    <property type="nucleotide sequence ID" value="XM_025481489.1"/>
</dbReference>
<accession>A0A2V1A9W0</accession>
<dbReference type="PANTHER" id="PTHR13298">
    <property type="entry name" value="CYTOSOLIC REGULATOR PIANISSIMO"/>
    <property type="match status" value="1"/>
</dbReference>
<dbReference type="Proteomes" id="UP000244406">
    <property type="component" value="Unassembled WGS sequence"/>
</dbReference>
<evidence type="ECO:0000313" key="1">
    <source>
        <dbReference type="EMBL" id="PVH15167.1"/>
    </source>
</evidence>
<comment type="caution">
    <text evidence="1">The sequence shown here is derived from an EMBL/GenBank/DDBJ whole genome shotgun (WGS) entry which is preliminary data.</text>
</comment>
<sequence length="141" mass="16151">MRGEDLFNLEVLNPYEDSTYISLFGNHGDELWANQQLDLDADDGLGLQTNQKLDDKALSLINHLSSVLGKIERKATKELNSIKSNYGEIFESPIFFLKTIRLVDKGKFKYKTRNFIFGLFDTVKIMETLVKRSKRGTSGRK</sequence>
<gene>
    <name evidence="1" type="ORF">CXQ87_003004</name>
</gene>
<keyword evidence="2" id="KW-1185">Reference proteome</keyword>
<reference evidence="1 2" key="1">
    <citation type="submission" date="2017-12" db="EMBL/GenBank/DDBJ databases">
        <title>Genome Sequence of the Amphotericin B-resistant Candida duobushaemulonii strain, B09383.</title>
        <authorList>
            <person name="Chow N.A."/>
            <person name="Gade L."/>
            <person name="Batra D."/>
            <person name="Rowe L.A."/>
            <person name="Loparev V.N."/>
            <person name="Litvintseva A.P."/>
        </authorList>
    </citation>
    <scope>NUCLEOTIDE SEQUENCE [LARGE SCALE GENOMIC DNA]</scope>
    <source>
        <strain evidence="1 2">B09383</strain>
    </source>
</reference>
<dbReference type="GeneID" id="37003004"/>
<dbReference type="InterPro" id="IPR028268">
    <property type="entry name" value="Pianissimo_fam"/>
</dbReference>
<dbReference type="GO" id="GO:0038203">
    <property type="term" value="P:TORC2 signaling"/>
    <property type="evidence" value="ECO:0007669"/>
    <property type="project" value="TreeGrafter"/>
</dbReference>
<dbReference type="VEuPathDB" id="FungiDB:CXQ87_003004"/>
<protein>
    <submittedName>
        <fullName evidence="1">Uncharacterized protein</fullName>
    </submittedName>
</protein>
<dbReference type="EMBL" id="PKFP01000003">
    <property type="protein sequence ID" value="PVH15167.1"/>
    <property type="molecule type" value="Genomic_DNA"/>
</dbReference>
<proteinExistence type="predicted"/>